<dbReference type="Pfam" id="PF05594">
    <property type="entry name" value="Fil_haemagg"/>
    <property type="match status" value="2"/>
</dbReference>
<organism evidence="1 2">
    <name type="scientific">Pseudomonas syringae pv. japonica str. M301072</name>
    <dbReference type="NCBI Taxonomy" id="629262"/>
    <lineage>
        <taxon>Bacteria</taxon>
        <taxon>Pseudomonadati</taxon>
        <taxon>Pseudomonadota</taxon>
        <taxon>Gammaproteobacteria</taxon>
        <taxon>Pseudomonadales</taxon>
        <taxon>Pseudomonadaceae</taxon>
        <taxon>Pseudomonas</taxon>
        <taxon>Pseudomonas syringae</taxon>
    </lineage>
</organism>
<dbReference type="Proteomes" id="UP000004471">
    <property type="component" value="Unassembled WGS sequence"/>
</dbReference>
<dbReference type="EMBL" id="AEAH01002141">
    <property type="protein sequence ID" value="EGH34032.1"/>
    <property type="molecule type" value="Genomic_DNA"/>
</dbReference>
<feature type="non-terminal residue" evidence="1">
    <location>
        <position position="1"/>
    </location>
</feature>
<dbReference type="InterPro" id="IPR010069">
    <property type="entry name" value="CdiA_FHA1_rpt"/>
</dbReference>
<reference evidence="1 2" key="1">
    <citation type="journal article" date="2011" name="PLoS Pathog.">
        <title>Dynamic evolution of pathogenicity revealed by sequencing and comparative genomics of 19 Pseudomonas syringae isolates.</title>
        <authorList>
            <person name="Baltrus D.A."/>
            <person name="Nishimura M.T."/>
            <person name="Romanchuk A."/>
            <person name="Chang J.H."/>
            <person name="Mukhtar M.S."/>
            <person name="Cherkis K."/>
            <person name="Roach J."/>
            <person name="Grant S.R."/>
            <person name="Jones C.D."/>
            <person name="Dangl J.L."/>
        </authorList>
    </citation>
    <scope>NUCLEOTIDE SEQUENCE [LARGE SCALE GENOMIC DNA]</scope>
    <source>
        <strain evidence="2">M301072PT</strain>
    </source>
</reference>
<dbReference type="AlphaFoldDB" id="F3FUZ0"/>
<evidence type="ECO:0000313" key="1">
    <source>
        <dbReference type="EMBL" id="EGH34032.1"/>
    </source>
</evidence>
<evidence type="ECO:0000313" key="2">
    <source>
        <dbReference type="Proteomes" id="UP000004471"/>
    </source>
</evidence>
<gene>
    <name evidence="1" type="ORF">PSYJA_35954</name>
</gene>
<dbReference type="NCBIfam" id="TIGR01731">
    <property type="entry name" value="fil_hemag_20aa"/>
    <property type="match status" value="3"/>
</dbReference>
<comment type="caution">
    <text evidence="1">The sequence shown here is derived from an EMBL/GenBank/DDBJ whole genome shotgun (WGS) entry which is preliminary data.</text>
</comment>
<accession>F3FUZ0</accession>
<feature type="non-terminal residue" evidence="1">
    <location>
        <position position="155"/>
    </location>
</feature>
<dbReference type="InterPro" id="IPR008619">
    <property type="entry name" value="Filamentous_hemagglutn_rpt"/>
</dbReference>
<dbReference type="HOGENOM" id="CLU_1699326_0_0_6"/>
<sequence length="155" mass="15661">NTSGKLASGGNLLLRRSTAINNQAGQLISQSLMTLNTSGQLDNRNRGTVAANNTLTVVAGGSVFNDADGLIYSQSADAHLNAASLSNVRGAVQSVGALSVDVAGTVDNQNGRIIAQNGDLNLSGANLYSQGGVLSSLQGLFTAKLAGVLKNGYDA</sequence>
<protein>
    <submittedName>
        <fullName evidence="1">Filamentous hemagglutinin, intein-containing</fullName>
    </submittedName>
</protein>
<proteinExistence type="predicted"/>
<name>F3FUZ0_PSESX</name>